<comment type="caution">
    <text evidence="1">The sequence shown here is derived from an EMBL/GenBank/DDBJ whole genome shotgun (WGS) entry which is preliminary data.</text>
</comment>
<dbReference type="Proteomes" id="UP000274046">
    <property type="component" value="Unassembled WGS sequence"/>
</dbReference>
<dbReference type="AlphaFoldDB" id="A0A3N0BX12"/>
<dbReference type="RefSeq" id="WP_123205488.1">
    <property type="nucleotide sequence ID" value="NZ_RBEE01000012.1"/>
</dbReference>
<organism evidence="1 2">
    <name type="scientific">Pedobacter jejuensis</name>
    <dbReference type="NCBI Taxonomy" id="1268550"/>
    <lineage>
        <taxon>Bacteria</taxon>
        <taxon>Pseudomonadati</taxon>
        <taxon>Bacteroidota</taxon>
        <taxon>Sphingobacteriia</taxon>
        <taxon>Sphingobacteriales</taxon>
        <taxon>Sphingobacteriaceae</taxon>
        <taxon>Pedobacter</taxon>
    </lineage>
</organism>
<accession>A0A3N0BX12</accession>
<evidence type="ECO:0000313" key="2">
    <source>
        <dbReference type="Proteomes" id="UP000274046"/>
    </source>
</evidence>
<sequence>MCTISNKVKLCTGNTKDVTKLKNYWILNRFVKGKSDIVLGEVIMPYFNPSVDVGLNEDTLLKLLNEGNVFDFDIELKDKDLLHLAFKFNGDEQHNNYGFEFKKGKWKNVGHDFLTWMWHHEEYKYGKIKTEYKNK</sequence>
<proteinExistence type="predicted"/>
<name>A0A3N0BX12_9SPHI</name>
<keyword evidence="2" id="KW-1185">Reference proteome</keyword>
<dbReference type="OrthoDB" id="1359750at2"/>
<protein>
    <submittedName>
        <fullName evidence="1">Uncharacterized protein</fullName>
    </submittedName>
</protein>
<evidence type="ECO:0000313" key="1">
    <source>
        <dbReference type="EMBL" id="RNL54168.1"/>
    </source>
</evidence>
<gene>
    <name evidence="1" type="ORF">D7004_08735</name>
</gene>
<reference evidence="1 2" key="1">
    <citation type="submission" date="2018-10" db="EMBL/GenBank/DDBJ databases">
        <title>Genome sequencing of Pedobacter jejuensis TNB23.</title>
        <authorList>
            <person name="Cho Y.-J."/>
            <person name="Cho A."/>
            <person name="Kim O.-S."/>
        </authorList>
    </citation>
    <scope>NUCLEOTIDE SEQUENCE [LARGE SCALE GENOMIC DNA]</scope>
    <source>
        <strain evidence="1 2">TNB23</strain>
    </source>
</reference>
<dbReference type="EMBL" id="RBEE01000012">
    <property type="protein sequence ID" value="RNL54168.1"/>
    <property type="molecule type" value="Genomic_DNA"/>
</dbReference>